<evidence type="ECO:0008006" key="3">
    <source>
        <dbReference type="Google" id="ProtNLM"/>
    </source>
</evidence>
<dbReference type="AlphaFoldDB" id="A0A4Z0BJ69"/>
<dbReference type="Proteomes" id="UP000297839">
    <property type="component" value="Unassembled WGS sequence"/>
</dbReference>
<proteinExistence type="predicted"/>
<comment type="caution">
    <text evidence="1">The sequence shown here is derived from an EMBL/GenBank/DDBJ whole genome shotgun (WGS) entry which is preliminary data.</text>
</comment>
<sequence length="228" mass="25534">MNSHIVPEFLYEALYDEKHRFHEISAAPEKKNRYRQKGLREPLLCEGCEQRLSVHEGYMRGLLRGGVQLTVRDEPGLLRLSDLNYNHLKLFQLSVLWRAGVSALPEFEQVQLGGHEDRIRNMLLADDPGGADAYGCIMCALMHGATQVQDLFVPPTWARLAGQKAYRFVFGGFVFVYVVASHPPPRAVSDCFAKPDGTAVLKLQQMGEVGYLVDTVAKLHDLGKLVPT</sequence>
<keyword evidence="2" id="KW-1185">Reference proteome</keyword>
<organism evidence="1 2">
    <name type="scientific">Ramlibacter humi</name>
    <dbReference type="NCBI Taxonomy" id="2530451"/>
    <lineage>
        <taxon>Bacteria</taxon>
        <taxon>Pseudomonadati</taxon>
        <taxon>Pseudomonadota</taxon>
        <taxon>Betaproteobacteria</taxon>
        <taxon>Burkholderiales</taxon>
        <taxon>Comamonadaceae</taxon>
        <taxon>Ramlibacter</taxon>
    </lineage>
</organism>
<gene>
    <name evidence="1" type="ORF">EZ216_14800</name>
</gene>
<name>A0A4Z0BJ69_9BURK</name>
<dbReference type="EMBL" id="SMLK01000005">
    <property type="protein sequence ID" value="TFY98840.1"/>
    <property type="molecule type" value="Genomic_DNA"/>
</dbReference>
<accession>A0A4Z0BJ69</accession>
<dbReference type="OrthoDB" id="5518417at2"/>
<evidence type="ECO:0000313" key="2">
    <source>
        <dbReference type="Proteomes" id="UP000297839"/>
    </source>
</evidence>
<reference evidence="1 2" key="1">
    <citation type="submission" date="2019-03" db="EMBL/GenBank/DDBJ databases">
        <title>Ramlibacter sp. 18x22-1, whole genome shotgun sequence.</title>
        <authorList>
            <person name="Zhang X."/>
            <person name="Feng G."/>
            <person name="Zhu H."/>
        </authorList>
    </citation>
    <scope>NUCLEOTIDE SEQUENCE [LARGE SCALE GENOMIC DNA]</scope>
    <source>
        <strain evidence="1 2">18x22-1</strain>
    </source>
</reference>
<protein>
    <recommendedName>
        <fullName evidence="3">DUF4238 domain-containing protein</fullName>
    </recommendedName>
</protein>
<dbReference type="RefSeq" id="WP_135250559.1">
    <property type="nucleotide sequence ID" value="NZ_SMLK01000005.1"/>
</dbReference>
<evidence type="ECO:0000313" key="1">
    <source>
        <dbReference type="EMBL" id="TFY98840.1"/>
    </source>
</evidence>